<dbReference type="PANTHER" id="PTHR36919">
    <property type="entry name" value="BLR1215 PROTEIN"/>
    <property type="match status" value="1"/>
</dbReference>
<keyword evidence="4" id="KW-1185">Reference proteome</keyword>
<feature type="chain" id="PRO_5040916431" description="DUF2147 domain-containing protein" evidence="1">
    <location>
        <begin position="23"/>
        <end position="148"/>
    </location>
</feature>
<gene>
    <name evidence="3" type="ORF">H010_15734</name>
</gene>
<sequence>MTAMKKTTLIASLSLAAVSAFAQTTPVGLWKTIDDDTKKEKSLVRITDNNGVFSGHIEKLLDPDTKPDAVCEDCTDERKGKPVLGMTILRNLKQNADDKAIYDGGDIVDPNNGKVYRTRLKPVDGGKRLEMRGYIGPFYRTQVWLRVE</sequence>
<accession>A0A9X4NV32</accession>
<evidence type="ECO:0000313" key="4">
    <source>
        <dbReference type="Proteomes" id="UP001152876"/>
    </source>
</evidence>
<evidence type="ECO:0000256" key="1">
    <source>
        <dbReference type="SAM" id="SignalP"/>
    </source>
</evidence>
<evidence type="ECO:0000259" key="2">
    <source>
        <dbReference type="Pfam" id="PF09917"/>
    </source>
</evidence>
<dbReference type="Pfam" id="PF09917">
    <property type="entry name" value="DUF2147"/>
    <property type="match status" value="1"/>
</dbReference>
<dbReference type="Proteomes" id="UP001152876">
    <property type="component" value="Unassembled WGS sequence"/>
</dbReference>
<proteinExistence type="predicted"/>
<dbReference type="Gene3D" id="2.40.128.520">
    <property type="match status" value="1"/>
</dbReference>
<feature type="signal peptide" evidence="1">
    <location>
        <begin position="1"/>
        <end position="22"/>
    </location>
</feature>
<dbReference type="InterPro" id="IPR019223">
    <property type="entry name" value="DUF2147"/>
</dbReference>
<comment type="caution">
    <text evidence="3">The sequence shown here is derived from an EMBL/GenBank/DDBJ whole genome shotgun (WGS) entry which is preliminary data.</text>
</comment>
<keyword evidence="1" id="KW-0732">Signal</keyword>
<name>A0A9X4NV32_9BURK</name>
<organism evidence="3 4">
    <name type="scientific">Hydrogenophaga taeniospiralis CCUG 15921</name>
    <dbReference type="NCBI Taxonomy" id="1281780"/>
    <lineage>
        <taxon>Bacteria</taxon>
        <taxon>Pseudomonadati</taxon>
        <taxon>Pseudomonadota</taxon>
        <taxon>Betaproteobacteria</taxon>
        <taxon>Burkholderiales</taxon>
        <taxon>Comamonadaceae</taxon>
        <taxon>Hydrogenophaga</taxon>
    </lineage>
</organism>
<dbReference type="EMBL" id="AOGK01000014">
    <property type="protein sequence ID" value="MDG5976719.1"/>
    <property type="molecule type" value="Genomic_DNA"/>
</dbReference>
<reference evidence="3" key="1">
    <citation type="submission" date="2013-01" db="EMBL/GenBank/DDBJ databases">
        <title>Genome draft of Hydrogenophaga taeniospiralis 2K1.</title>
        <authorList>
            <person name="Gomila M."/>
            <person name="Lalucat J."/>
        </authorList>
    </citation>
    <scope>NUCLEOTIDE SEQUENCE</scope>
    <source>
        <strain evidence="3">CCUG 15921</strain>
    </source>
</reference>
<dbReference type="PANTHER" id="PTHR36919:SF3">
    <property type="entry name" value="BLL5882 PROTEIN"/>
    <property type="match status" value="1"/>
</dbReference>
<protein>
    <recommendedName>
        <fullName evidence="2">DUF2147 domain-containing protein</fullName>
    </recommendedName>
</protein>
<feature type="domain" description="DUF2147" evidence="2">
    <location>
        <begin position="28"/>
        <end position="146"/>
    </location>
</feature>
<evidence type="ECO:0000313" key="3">
    <source>
        <dbReference type="EMBL" id="MDG5976719.1"/>
    </source>
</evidence>
<dbReference type="AlphaFoldDB" id="A0A9X4NV32"/>